<dbReference type="AlphaFoldDB" id="A0A8H3G2R3"/>
<gene>
    <name evidence="7" type="ORF">IMSHALPRED_010129</name>
</gene>
<dbReference type="EMBL" id="CAJPDT010000081">
    <property type="protein sequence ID" value="CAF9935161.1"/>
    <property type="molecule type" value="Genomic_DNA"/>
</dbReference>
<comment type="caution">
    <text evidence="7">The sequence shown here is derived from an EMBL/GenBank/DDBJ whole genome shotgun (WGS) entry which is preliminary data.</text>
</comment>
<dbReference type="Pfam" id="PF00082">
    <property type="entry name" value="Peptidase_S8"/>
    <property type="match status" value="1"/>
</dbReference>
<keyword evidence="4" id="KW-0720">Serine protease</keyword>
<evidence type="ECO:0000313" key="7">
    <source>
        <dbReference type="EMBL" id="CAF9935161.1"/>
    </source>
</evidence>
<dbReference type="InterPro" id="IPR050131">
    <property type="entry name" value="Peptidase_S8_subtilisin-like"/>
</dbReference>
<evidence type="ECO:0000256" key="4">
    <source>
        <dbReference type="ARBA" id="ARBA00022825"/>
    </source>
</evidence>
<evidence type="ECO:0000256" key="2">
    <source>
        <dbReference type="ARBA" id="ARBA00022670"/>
    </source>
</evidence>
<keyword evidence="3" id="KW-0378">Hydrolase</keyword>
<sequence length="497" mass="54337">MFHRSLASRFCISIVVSLLLLSSCLGGQSTPSSLAIRHSPSSSKAPLSPNSLKEYLIYSFVDGPSADSENERIRLHLGMILSSADVQEYGGAYTGVEFWRAKMSDIQRVAFMSANPKAQVYENTQFLYHEGLSFSQNMNLNSSEPDHFPSQMLNETNEGTDLGAGPIFEPDAPADLKVVSWAPRAPLGKTNSYAYNPENGRQAIIYIIENGIDGRNREFLWPPQDWLFAPGVRKTETDDDPLSHGSCVASKATGSMNGVSKTTRLVVVKSSLNLVDIAWAFQQIVNSVAKQKSNRVVVLLAATTRTAWQSEMFQDARISRLYLRMENLINLGAVVVVPSGNHARRNRIVDTVPAVFASPAKIPGRPALPLIVAGTVDNQGAEASWSQTSPAAMIWAPGVKVACTKRGWRFRPTETGTSFSAGMVAGLAAYFLGTKNPPFALGAKDTSRNLIEYFQTSASWARRPGERKVIWNRLDGRMVPLSNASIVPLSTWNASTY</sequence>
<dbReference type="Proteomes" id="UP000664534">
    <property type="component" value="Unassembled WGS sequence"/>
</dbReference>
<feature type="domain" description="Peptidase S8/S53" evidence="6">
    <location>
        <begin position="235"/>
        <end position="437"/>
    </location>
</feature>
<dbReference type="GO" id="GO:0006508">
    <property type="term" value="P:proteolysis"/>
    <property type="evidence" value="ECO:0007669"/>
    <property type="project" value="UniProtKB-KW"/>
</dbReference>
<keyword evidence="8" id="KW-1185">Reference proteome</keyword>
<keyword evidence="2" id="KW-0645">Protease</keyword>
<keyword evidence="5" id="KW-0732">Signal</keyword>
<dbReference type="PANTHER" id="PTHR43806:SF11">
    <property type="entry name" value="CEREVISIN-RELATED"/>
    <property type="match status" value="1"/>
</dbReference>
<name>A0A8H3G2R3_9LECA</name>
<dbReference type="Gene3D" id="3.40.50.200">
    <property type="entry name" value="Peptidase S8/S53 domain"/>
    <property type="match status" value="1"/>
</dbReference>
<accession>A0A8H3G2R3</accession>
<evidence type="ECO:0000256" key="1">
    <source>
        <dbReference type="ARBA" id="ARBA00011073"/>
    </source>
</evidence>
<evidence type="ECO:0000256" key="3">
    <source>
        <dbReference type="ARBA" id="ARBA00022801"/>
    </source>
</evidence>
<evidence type="ECO:0000259" key="6">
    <source>
        <dbReference type="Pfam" id="PF00082"/>
    </source>
</evidence>
<evidence type="ECO:0000313" key="8">
    <source>
        <dbReference type="Proteomes" id="UP000664534"/>
    </source>
</evidence>
<dbReference type="PANTHER" id="PTHR43806">
    <property type="entry name" value="PEPTIDASE S8"/>
    <property type="match status" value="1"/>
</dbReference>
<proteinExistence type="inferred from homology"/>
<dbReference type="InterPro" id="IPR036852">
    <property type="entry name" value="Peptidase_S8/S53_dom_sf"/>
</dbReference>
<protein>
    <recommendedName>
        <fullName evidence="6">Peptidase S8/S53 domain-containing protein</fullName>
    </recommendedName>
</protein>
<feature type="chain" id="PRO_5034670544" description="Peptidase S8/S53 domain-containing protein" evidence="5">
    <location>
        <begin position="27"/>
        <end position="497"/>
    </location>
</feature>
<dbReference type="OrthoDB" id="1896086at2759"/>
<feature type="signal peptide" evidence="5">
    <location>
        <begin position="1"/>
        <end position="26"/>
    </location>
</feature>
<organism evidence="7 8">
    <name type="scientific">Imshaugia aleurites</name>
    <dbReference type="NCBI Taxonomy" id="172621"/>
    <lineage>
        <taxon>Eukaryota</taxon>
        <taxon>Fungi</taxon>
        <taxon>Dikarya</taxon>
        <taxon>Ascomycota</taxon>
        <taxon>Pezizomycotina</taxon>
        <taxon>Lecanoromycetes</taxon>
        <taxon>OSLEUM clade</taxon>
        <taxon>Lecanoromycetidae</taxon>
        <taxon>Lecanorales</taxon>
        <taxon>Lecanorineae</taxon>
        <taxon>Parmeliaceae</taxon>
        <taxon>Imshaugia</taxon>
    </lineage>
</organism>
<dbReference type="PROSITE" id="PS51257">
    <property type="entry name" value="PROKAR_LIPOPROTEIN"/>
    <property type="match status" value="1"/>
</dbReference>
<dbReference type="InterPro" id="IPR000209">
    <property type="entry name" value="Peptidase_S8/S53_dom"/>
</dbReference>
<dbReference type="InterPro" id="IPR015500">
    <property type="entry name" value="Peptidase_S8_subtilisin-rel"/>
</dbReference>
<reference evidence="7" key="1">
    <citation type="submission" date="2021-03" db="EMBL/GenBank/DDBJ databases">
        <authorList>
            <person name="Tagirdzhanova G."/>
        </authorList>
    </citation>
    <scope>NUCLEOTIDE SEQUENCE</scope>
</reference>
<dbReference type="GO" id="GO:0004252">
    <property type="term" value="F:serine-type endopeptidase activity"/>
    <property type="evidence" value="ECO:0007669"/>
    <property type="project" value="InterPro"/>
</dbReference>
<dbReference type="PRINTS" id="PR00723">
    <property type="entry name" value="SUBTILISIN"/>
</dbReference>
<comment type="similarity">
    <text evidence="1">Belongs to the peptidase S8 family.</text>
</comment>
<dbReference type="SUPFAM" id="SSF52743">
    <property type="entry name" value="Subtilisin-like"/>
    <property type="match status" value="1"/>
</dbReference>
<evidence type="ECO:0000256" key="5">
    <source>
        <dbReference type="SAM" id="SignalP"/>
    </source>
</evidence>